<dbReference type="Proteomes" id="UP000005268">
    <property type="component" value="Chromosome"/>
</dbReference>
<organism evidence="1 2">
    <name type="scientific">Pseudomonas putida ND6</name>
    <dbReference type="NCBI Taxonomy" id="231023"/>
    <lineage>
        <taxon>Bacteria</taxon>
        <taxon>Pseudomonadati</taxon>
        <taxon>Pseudomonadota</taxon>
        <taxon>Gammaproteobacteria</taxon>
        <taxon>Pseudomonadales</taxon>
        <taxon>Pseudomonadaceae</taxon>
        <taxon>Pseudomonas</taxon>
    </lineage>
</organism>
<dbReference type="EMBL" id="CP003588">
    <property type="protein sequence ID" value="AFK69497.1"/>
    <property type="molecule type" value="Genomic_DNA"/>
</dbReference>
<dbReference type="HOGENOM" id="CLU_3083778_0_0_6"/>
<name>I3UVH6_PSEPU</name>
<reference evidence="1 2" key="1">
    <citation type="journal article" date="2012" name="J. Bacteriol.">
        <title>Complete Genome Sequence of the Naphthalene-Degrading Pseudomonas putida Strain ND6.</title>
        <authorList>
            <person name="Li S."/>
            <person name="Zhao H."/>
            <person name="Li Y."/>
            <person name="Niu S."/>
            <person name="Cai B."/>
        </authorList>
    </citation>
    <scope>NUCLEOTIDE SEQUENCE [LARGE SCALE GENOMIC DNA]</scope>
    <source>
        <strain evidence="1 2">ND6</strain>
    </source>
</reference>
<evidence type="ECO:0000313" key="1">
    <source>
        <dbReference type="EMBL" id="AFK69497.1"/>
    </source>
</evidence>
<dbReference type="KEGG" id="ppi:YSA_05048"/>
<accession>I3UVH6</accession>
<protein>
    <submittedName>
        <fullName evidence="1">Uncharacterized protein</fullName>
    </submittedName>
</protein>
<dbReference type="AlphaFoldDB" id="I3UVH6"/>
<proteinExistence type="predicted"/>
<gene>
    <name evidence="1" type="ORF">YSA_05048</name>
</gene>
<sequence length="52" mass="6277">MDEWQTTKIKEKKFKKLCFYVYSYAQRYLWIKSCIPIMALCREKLNPVSGVP</sequence>
<evidence type="ECO:0000313" key="2">
    <source>
        <dbReference type="Proteomes" id="UP000005268"/>
    </source>
</evidence>